<gene>
    <name evidence="2" type="ORF">PPEP_a3066</name>
</gene>
<protein>
    <recommendedName>
        <fullName evidence="4">DUF4402 domain-containing protein</fullName>
    </recommendedName>
</protein>
<reference evidence="2 3" key="1">
    <citation type="submission" date="2015-06" db="EMBL/GenBank/DDBJ databases">
        <title>Genome sequence of Pseudoalteromonas peptidolytica.</title>
        <authorList>
            <person name="Xie B.-B."/>
            <person name="Rong J.-C."/>
            <person name="Qin Q.-L."/>
            <person name="Zhang Y.-Z."/>
        </authorList>
    </citation>
    <scope>NUCLEOTIDE SEQUENCE [LARGE SCALE GENOMIC DNA]</scope>
    <source>
        <strain evidence="2 3">F12-50-A1</strain>
    </source>
</reference>
<evidence type="ECO:0008006" key="4">
    <source>
        <dbReference type="Google" id="ProtNLM"/>
    </source>
</evidence>
<proteinExistence type="predicted"/>
<dbReference type="InterPro" id="IPR025514">
    <property type="entry name" value="DUF4402"/>
</dbReference>
<sequence length="213" mass="22196">MINKIKVSLITLSLLSVTSVAVASQNKTFNASVTVQNAFTLEKVNDLKFGTIRAMAESTKQATLTRPADSTEALAATSQDGAQIGILTDDSSPAQFTISGVTRYANMKISLPTLTVDHDGDAGTPEVAAIELVSAEGPSDTAKFELLSLSLYAVEGQTPNAAIEKNGDDEYVIAANNEGKATFNVGASIGTDKDGGSYLDDTYSATVAITVSY</sequence>
<evidence type="ECO:0000313" key="3">
    <source>
        <dbReference type="Proteomes" id="UP000660708"/>
    </source>
</evidence>
<evidence type="ECO:0000313" key="2">
    <source>
        <dbReference type="EMBL" id="MBE0346926.1"/>
    </source>
</evidence>
<name>A0A8I0MW61_9GAMM</name>
<organism evidence="2 3">
    <name type="scientific">Pseudoalteromonas peptidolytica F12-50-A1</name>
    <dbReference type="NCBI Taxonomy" id="1315280"/>
    <lineage>
        <taxon>Bacteria</taxon>
        <taxon>Pseudomonadati</taxon>
        <taxon>Pseudomonadota</taxon>
        <taxon>Gammaproteobacteria</taxon>
        <taxon>Alteromonadales</taxon>
        <taxon>Pseudoalteromonadaceae</taxon>
        <taxon>Pseudoalteromonas</taxon>
    </lineage>
</organism>
<keyword evidence="1" id="KW-0732">Signal</keyword>
<accession>A0A8I0MW61</accession>
<dbReference type="EMBL" id="AQHF01000024">
    <property type="protein sequence ID" value="MBE0346926.1"/>
    <property type="molecule type" value="Genomic_DNA"/>
</dbReference>
<dbReference type="Proteomes" id="UP000660708">
    <property type="component" value="Unassembled WGS sequence"/>
</dbReference>
<comment type="caution">
    <text evidence="2">The sequence shown here is derived from an EMBL/GenBank/DDBJ whole genome shotgun (WGS) entry which is preliminary data.</text>
</comment>
<keyword evidence="3" id="KW-1185">Reference proteome</keyword>
<feature type="chain" id="PRO_5034980892" description="DUF4402 domain-containing protein" evidence="1">
    <location>
        <begin position="24"/>
        <end position="213"/>
    </location>
</feature>
<evidence type="ECO:0000256" key="1">
    <source>
        <dbReference type="SAM" id="SignalP"/>
    </source>
</evidence>
<feature type="signal peptide" evidence="1">
    <location>
        <begin position="1"/>
        <end position="23"/>
    </location>
</feature>
<dbReference type="Pfam" id="PF14352">
    <property type="entry name" value="DUF4402"/>
    <property type="match status" value="1"/>
</dbReference>
<dbReference type="RefSeq" id="WP_147390944.1">
    <property type="nucleotide sequence ID" value="NZ_AQHF01000024.1"/>
</dbReference>
<dbReference type="AlphaFoldDB" id="A0A8I0MW61"/>